<organism evidence="2 3">
    <name type="scientific">Brevibacterium ammoniilyticum</name>
    <dbReference type="NCBI Taxonomy" id="1046555"/>
    <lineage>
        <taxon>Bacteria</taxon>
        <taxon>Bacillati</taxon>
        <taxon>Actinomycetota</taxon>
        <taxon>Actinomycetes</taxon>
        <taxon>Micrococcales</taxon>
        <taxon>Brevibacteriaceae</taxon>
        <taxon>Brevibacterium</taxon>
    </lineage>
</organism>
<dbReference type="Pfam" id="PF25583">
    <property type="entry name" value="WCX"/>
    <property type="match status" value="1"/>
</dbReference>
<dbReference type="Proteomes" id="UP001498935">
    <property type="component" value="Unassembled WGS sequence"/>
</dbReference>
<proteinExistence type="predicted"/>
<dbReference type="EMBL" id="BAABNP010000002">
    <property type="protein sequence ID" value="GAA5339540.1"/>
    <property type="molecule type" value="Genomic_DNA"/>
</dbReference>
<sequence length="58" mass="6052">MGANLVSALAEQLAGWGRTVEVLDPSELRTELARIGAELVAAYGPGPADTQAQSVRED</sequence>
<feature type="domain" description="WCX" evidence="1">
    <location>
        <begin position="7"/>
        <end position="39"/>
    </location>
</feature>
<accession>A0ABP9TWE7</accession>
<gene>
    <name evidence="2" type="ORF">KACC15558_05800</name>
</gene>
<keyword evidence="3" id="KW-1185">Reference proteome</keyword>
<name>A0ABP9TWE7_9MICO</name>
<evidence type="ECO:0000259" key="1">
    <source>
        <dbReference type="Pfam" id="PF25583"/>
    </source>
</evidence>
<evidence type="ECO:0000313" key="2">
    <source>
        <dbReference type="EMBL" id="GAA5339540.1"/>
    </source>
</evidence>
<evidence type="ECO:0000313" key="3">
    <source>
        <dbReference type="Proteomes" id="UP001498935"/>
    </source>
</evidence>
<dbReference type="InterPro" id="IPR057727">
    <property type="entry name" value="WCX_dom"/>
</dbReference>
<comment type="caution">
    <text evidence="2">The sequence shown here is derived from an EMBL/GenBank/DDBJ whole genome shotgun (WGS) entry which is preliminary data.</text>
</comment>
<reference evidence="2 3" key="1">
    <citation type="submission" date="2024-02" db="EMBL/GenBank/DDBJ databases">
        <title>Characterization of antibiotic resistant novel bacterial strains and their environmental applications.</title>
        <authorList>
            <person name="Manzoor S."/>
            <person name="Abbas S."/>
            <person name="Arshad M."/>
            <person name="Li W.J."/>
            <person name="Ahmed I."/>
        </authorList>
    </citation>
    <scope>NUCLEOTIDE SEQUENCE [LARGE SCALE GENOMIC DNA]</scope>
    <source>
        <strain evidence="2 3">KACC 15558</strain>
    </source>
</reference>
<protein>
    <recommendedName>
        <fullName evidence="1">WCX domain-containing protein</fullName>
    </recommendedName>
</protein>